<feature type="compositionally biased region" description="Polar residues" evidence="1">
    <location>
        <begin position="537"/>
        <end position="551"/>
    </location>
</feature>
<dbReference type="AlphaFoldDB" id="A0A9P6G9X5"/>
<feature type="compositionally biased region" description="Basic and acidic residues" evidence="1">
    <location>
        <begin position="371"/>
        <end position="383"/>
    </location>
</feature>
<organism evidence="3 4">
    <name type="scientific">Paraphaeosphaeria minitans</name>
    <dbReference type="NCBI Taxonomy" id="565426"/>
    <lineage>
        <taxon>Eukaryota</taxon>
        <taxon>Fungi</taxon>
        <taxon>Dikarya</taxon>
        <taxon>Ascomycota</taxon>
        <taxon>Pezizomycotina</taxon>
        <taxon>Dothideomycetes</taxon>
        <taxon>Pleosporomycetidae</taxon>
        <taxon>Pleosporales</taxon>
        <taxon>Massarineae</taxon>
        <taxon>Didymosphaeriaceae</taxon>
        <taxon>Paraphaeosphaeria</taxon>
    </lineage>
</organism>
<keyword evidence="2" id="KW-0472">Membrane</keyword>
<keyword evidence="2" id="KW-1133">Transmembrane helix</keyword>
<feature type="compositionally biased region" description="Low complexity" evidence="1">
    <location>
        <begin position="484"/>
        <end position="497"/>
    </location>
</feature>
<feature type="region of interest" description="Disordered" evidence="1">
    <location>
        <begin position="366"/>
        <end position="499"/>
    </location>
</feature>
<gene>
    <name evidence="3" type="ORF">PMIN01_09785</name>
</gene>
<dbReference type="OrthoDB" id="4153178at2759"/>
<name>A0A9P6G9X5_9PLEO</name>
<feature type="compositionally biased region" description="Low complexity" evidence="1">
    <location>
        <begin position="384"/>
        <end position="393"/>
    </location>
</feature>
<feature type="compositionally biased region" description="Low complexity" evidence="1">
    <location>
        <begin position="413"/>
        <end position="426"/>
    </location>
</feature>
<dbReference type="Proteomes" id="UP000756921">
    <property type="component" value="Unassembled WGS sequence"/>
</dbReference>
<sequence length="727" mass="79009">MSASPRRHSSASESSVSSPLARAPRFSPPSSSTVSPIRKPLHQRSDSQSNQYAGPTIRIVEEQGPHVYSKNPFPTQPSQILPPRKKPGYSFEPKASHVSETVAKFEAGQRARPTPVSKPLDSNRTRHSTSTNTSDADTTVVSSSFSPLSSRFSQGSTARSSPTPDSLFRSEKEFEALQEVPSSPLRSTIRAVSPSPSPPSSAEAPSNSHALTPRASAASLALTDGEESLVHHNANRNRVSSIVSVSTLPGNRHKHTPSSGSNHWKQASPSATTASHRPISKASAHSFAYTDYSYDSERPRSASQPVPTIHDAQTATVASGIRVNYPTVRAASASSLWASSQEQLPTITSRMNLPRTQVHQWSSQLSTIASESERGSRSIERASRSLSARSQSVSRDDYPSTGRSVIPRRRRTVSSVSSSDNVSNSDFTGSSVAVPLPLFSPIGGPSNHGPGSESDFEERNDTISPLQSPPLRMKTSFVRRYSDSRSPSSPRPSSSQSDLATYIASTIPAWAKVYYRRGERTSLGAPESISESAPSSRLQTSHSGRTDTPSDGNLPFSIYNPRRRPHRRASGADSVSMMSEGPIEQDVYAVGGPRRHVLEQFTPRLRPNHRSQAQLSAWKAPSFDENFGAALLSRQNRQIVFFCLGFIFPFAWMIASVLPLPPDPKTTDTTASELDIEQRFDDQFGPIVDKSYQKANWWRNLNRIMSGVGTLLIGAIIALAILASRMS</sequence>
<evidence type="ECO:0000256" key="1">
    <source>
        <dbReference type="SAM" id="MobiDB-lite"/>
    </source>
</evidence>
<feature type="transmembrane region" description="Helical" evidence="2">
    <location>
        <begin position="704"/>
        <end position="723"/>
    </location>
</feature>
<evidence type="ECO:0000313" key="3">
    <source>
        <dbReference type="EMBL" id="KAF9731856.1"/>
    </source>
</evidence>
<feature type="region of interest" description="Disordered" evidence="1">
    <location>
        <begin position="1"/>
        <end position="282"/>
    </location>
</feature>
<evidence type="ECO:0008006" key="5">
    <source>
        <dbReference type="Google" id="ProtNLM"/>
    </source>
</evidence>
<feature type="compositionally biased region" description="Polar residues" evidence="1">
    <location>
        <begin position="257"/>
        <end position="275"/>
    </location>
</feature>
<feature type="compositionally biased region" description="Low complexity" evidence="1">
    <location>
        <begin position="128"/>
        <end position="156"/>
    </location>
</feature>
<keyword evidence="4" id="KW-1185">Reference proteome</keyword>
<protein>
    <recommendedName>
        <fullName evidence="5">Serine-rich protein</fullName>
    </recommendedName>
</protein>
<keyword evidence="2" id="KW-0812">Transmembrane</keyword>
<feature type="region of interest" description="Disordered" evidence="1">
    <location>
        <begin position="522"/>
        <end position="577"/>
    </location>
</feature>
<feature type="compositionally biased region" description="Low complexity" evidence="1">
    <location>
        <begin position="11"/>
        <end position="32"/>
    </location>
</feature>
<evidence type="ECO:0000313" key="4">
    <source>
        <dbReference type="Proteomes" id="UP000756921"/>
    </source>
</evidence>
<dbReference type="EMBL" id="WJXW01000011">
    <property type="protein sequence ID" value="KAF9731856.1"/>
    <property type="molecule type" value="Genomic_DNA"/>
</dbReference>
<feature type="compositionally biased region" description="Low complexity" evidence="1">
    <location>
        <begin position="525"/>
        <end position="536"/>
    </location>
</feature>
<reference evidence="3" key="1">
    <citation type="journal article" date="2020" name="Mol. Plant Microbe Interact.">
        <title>Genome Sequence of the Biocontrol Agent Coniothyrium minitans strain Conio (IMI 134523).</title>
        <authorList>
            <person name="Patel D."/>
            <person name="Shittu T.A."/>
            <person name="Baroncelli R."/>
            <person name="Muthumeenakshi S."/>
            <person name="Osborne T.H."/>
            <person name="Janganan T.K."/>
            <person name="Sreenivasaprasad S."/>
        </authorList>
    </citation>
    <scope>NUCLEOTIDE SEQUENCE</scope>
    <source>
        <strain evidence="3">Conio</strain>
    </source>
</reference>
<accession>A0A9P6G9X5</accession>
<feature type="transmembrane region" description="Helical" evidence="2">
    <location>
        <begin position="639"/>
        <end position="658"/>
    </location>
</feature>
<proteinExistence type="predicted"/>
<evidence type="ECO:0000256" key="2">
    <source>
        <dbReference type="SAM" id="Phobius"/>
    </source>
</evidence>
<comment type="caution">
    <text evidence="3">The sequence shown here is derived from an EMBL/GenBank/DDBJ whole genome shotgun (WGS) entry which is preliminary data.</text>
</comment>